<reference evidence="2 3" key="1">
    <citation type="submission" date="2024-01" db="EMBL/GenBank/DDBJ databases">
        <title>Genome assemblies of Stephania.</title>
        <authorList>
            <person name="Yang L."/>
        </authorList>
    </citation>
    <scope>NUCLEOTIDE SEQUENCE [LARGE SCALE GENOMIC DNA]</scope>
    <source>
        <strain evidence="2">JXDWG</strain>
        <tissue evidence="2">Leaf</tissue>
    </source>
</reference>
<accession>A0AAP0FF68</accession>
<comment type="caution">
    <text evidence="2">The sequence shown here is derived from an EMBL/GenBank/DDBJ whole genome shotgun (WGS) entry which is preliminary data.</text>
</comment>
<proteinExistence type="predicted"/>
<sequence length="97" mass="10392">MIASQDSRLDEILTLLRGQLQSPSTPTTTSTSYASAPIPQATPSRSMVEQPTTSCDFLTGLNPPSEHPLGVVAPLRYSSLIGVEHPVKYVALFGMFS</sequence>
<dbReference type="AlphaFoldDB" id="A0AAP0FF68"/>
<name>A0AAP0FF68_9MAGN</name>
<gene>
    <name evidence="2" type="ORF">Scep_022452</name>
</gene>
<evidence type="ECO:0000313" key="3">
    <source>
        <dbReference type="Proteomes" id="UP001419268"/>
    </source>
</evidence>
<feature type="compositionally biased region" description="Low complexity" evidence="1">
    <location>
        <begin position="22"/>
        <end position="37"/>
    </location>
</feature>
<organism evidence="2 3">
    <name type="scientific">Stephania cephalantha</name>
    <dbReference type="NCBI Taxonomy" id="152367"/>
    <lineage>
        <taxon>Eukaryota</taxon>
        <taxon>Viridiplantae</taxon>
        <taxon>Streptophyta</taxon>
        <taxon>Embryophyta</taxon>
        <taxon>Tracheophyta</taxon>
        <taxon>Spermatophyta</taxon>
        <taxon>Magnoliopsida</taxon>
        <taxon>Ranunculales</taxon>
        <taxon>Menispermaceae</taxon>
        <taxon>Menispermoideae</taxon>
        <taxon>Cissampelideae</taxon>
        <taxon>Stephania</taxon>
    </lineage>
</organism>
<dbReference type="Proteomes" id="UP001419268">
    <property type="component" value="Unassembled WGS sequence"/>
</dbReference>
<feature type="compositionally biased region" description="Polar residues" evidence="1">
    <location>
        <begin position="41"/>
        <end position="51"/>
    </location>
</feature>
<keyword evidence="3" id="KW-1185">Reference proteome</keyword>
<protein>
    <submittedName>
        <fullName evidence="2">Uncharacterized protein</fullName>
    </submittedName>
</protein>
<evidence type="ECO:0000256" key="1">
    <source>
        <dbReference type="SAM" id="MobiDB-lite"/>
    </source>
</evidence>
<feature type="region of interest" description="Disordered" evidence="1">
    <location>
        <begin position="17"/>
        <end position="51"/>
    </location>
</feature>
<dbReference type="EMBL" id="JBBNAG010000009">
    <property type="protein sequence ID" value="KAK9105608.1"/>
    <property type="molecule type" value="Genomic_DNA"/>
</dbReference>
<evidence type="ECO:0000313" key="2">
    <source>
        <dbReference type="EMBL" id="KAK9105608.1"/>
    </source>
</evidence>